<organism evidence="1 2">
    <name type="scientific">Pueribacillus theae</name>
    <dbReference type="NCBI Taxonomy" id="2171751"/>
    <lineage>
        <taxon>Bacteria</taxon>
        <taxon>Bacillati</taxon>
        <taxon>Bacillota</taxon>
        <taxon>Bacilli</taxon>
        <taxon>Bacillales</taxon>
        <taxon>Bacillaceae</taxon>
        <taxon>Pueribacillus</taxon>
    </lineage>
</organism>
<dbReference type="InterPro" id="IPR050490">
    <property type="entry name" value="Bact_solute-bd_prot1"/>
</dbReference>
<dbReference type="Proteomes" id="UP000245998">
    <property type="component" value="Unassembled WGS sequence"/>
</dbReference>
<gene>
    <name evidence="1" type="ORF">DCC39_17690</name>
</gene>
<evidence type="ECO:0008006" key="3">
    <source>
        <dbReference type="Google" id="ProtNLM"/>
    </source>
</evidence>
<dbReference type="Gene3D" id="3.40.190.10">
    <property type="entry name" value="Periplasmic binding protein-like II"/>
    <property type="match status" value="1"/>
</dbReference>
<reference evidence="1 2" key="1">
    <citation type="submission" date="2018-04" db="EMBL/GenBank/DDBJ databases">
        <title>Camelliibacillus theae gen. nov., sp. nov., isolated from Pu'er tea.</title>
        <authorList>
            <person name="Niu L."/>
        </authorList>
    </citation>
    <scope>NUCLEOTIDE SEQUENCE [LARGE SCALE GENOMIC DNA]</scope>
    <source>
        <strain evidence="1 2">T8</strain>
    </source>
</reference>
<dbReference type="OrthoDB" id="9811622at2"/>
<dbReference type="PANTHER" id="PTHR43649:SF12">
    <property type="entry name" value="DIACETYLCHITOBIOSE BINDING PROTEIN DASA"/>
    <property type="match status" value="1"/>
</dbReference>
<evidence type="ECO:0000313" key="1">
    <source>
        <dbReference type="EMBL" id="PWA06061.1"/>
    </source>
</evidence>
<proteinExistence type="predicted"/>
<accession>A0A2U1JLL6</accession>
<dbReference type="InterPro" id="IPR006059">
    <property type="entry name" value="SBP"/>
</dbReference>
<dbReference type="SUPFAM" id="SSF53850">
    <property type="entry name" value="Periplasmic binding protein-like II"/>
    <property type="match status" value="1"/>
</dbReference>
<dbReference type="EMBL" id="QCZG01000062">
    <property type="protein sequence ID" value="PWA06061.1"/>
    <property type="molecule type" value="Genomic_DNA"/>
</dbReference>
<keyword evidence="2" id="KW-1185">Reference proteome</keyword>
<dbReference type="PANTHER" id="PTHR43649">
    <property type="entry name" value="ARABINOSE-BINDING PROTEIN-RELATED"/>
    <property type="match status" value="1"/>
</dbReference>
<comment type="caution">
    <text evidence="1">The sequence shown here is derived from an EMBL/GenBank/DDBJ whole genome shotgun (WGS) entry which is preliminary data.</text>
</comment>
<name>A0A2U1JLL6_9BACI</name>
<dbReference type="RefSeq" id="WP_116556217.1">
    <property type="nucleotide sequence ID" value="NZ_QCZG01000062.1"/>
</dbReference>
<dbReference type="Pfam" id="PF01547">
    <property type="entry name" value="SBP_bac_1"/>
    <property type="match status" value="1"/>
</dbReference>
<protein>
    <recommendedName>
        <fullName evidence="3">ABC transporter substrate-binding protein</fullName>
    </recommendedName>
</protein>
<sequence length="385" mass="43809">MVSLKGMTWDHERGVSPLKAASIEFHRSHPNIDISWDARPLKDFEDYPVELLAERYDLILLDHPFIGTGVYKKVIEPLDKWLSMEYLEDQKKNSVGKSYESYEWNGHQWALAVDAAAQVSAYRNDLLEKLGMVLPETWDDMFRFIHSLPEGYKVGLPLNPTHAYCSFITLCAGLGGEHFWNESIGINSEAGEKALTLLKELAPVIYKKSFEMDPIQMLNLMAEDDEVIYAPLIFGYSNYAQPGYAPNVLSFKNIPANNGEPKGSILGGVGIALSSYSQHKQEAINFVKYVSSEKCQRGLFFENGGQPGYRTAWMDDKINANSNNFFKETLRTLDLAYMRPRYYGYNTFQKNAGKLINQFLSSDDRDIKAVLQILNDMYRNSKIPN</sequence>
<evidence type="ECO:0000313" key="2">
    <source>
        <dbReference type="Proteomes" id="UP000245998"/>
    </source>
</evidence>
<dbReference type="AlphaFoldDB" id="A0A2U1JLL6"/>